<evidence type="ECO:0000313" key="3">
    <source>
        <dbReference type="Proteomes" id="UP000283895"/>
    </source>
</evidence>
<sequence length="672" mass="75246">MDLVDEILNFSSTLQKQEDDPLRDGLRFCLVEDALTPPAYDDTESNTTVDGIERVDTYKPATQRDSVDKVDPGTPSSQATVSNRVHVEGWPAQRKELELELERLIGWKYDVLNQNVDSMFKDSNSLHTMIRRSLVNIAQILVGLLRAELTSPKAPLRKPYQNLQNKMEEYRIMNDSRPLDEEDRIYHRTRSRQSSIGESNDDGDVLGNLRDNIDRVEYVLRGVVIMNTTTTSLGKRARRESSLDGQLDRKKLYNGPNLVPQMCEELEDDLLVLDRIIADMKALWETIDTTVINSERYGEKFCGGVTTTLTLTEQDGHVSAVLDFPAGHDNSITHLRFSYHVALEKLGLTSTDNVFQQNKAIYLFQEPVGICSCASSRYLAAAIRSGLDVVSLAVNVVTIVETVIKLLAALQRAQERQNDLPKLLAVHSKELQNTKQIVNIVLSEEALHIDTIVSDLTDIDGYGTKLKDCLVKLAKERTAFQQYTHQLLKGSKNIAKLSGIMSGLNLAKGSLILKIQVAHVGLTRAYGNAVLVNCEIVERVNTLLQQILGEGEGLRIADLLRNGIPQADGKIRLNYNDLHMAGLWDDDEATIADDDEFQDRVTSLGTSRVVVDNESSDSALMVNAPIDDPEVDHLTISKNRARGNSIMINNRITTKHFDRLVVIQEKRLKLQH</sequence>
<dbReference type="EMBL" id="LKEA01000015">
    <property type="protein sequence ID" value="ROW03729.1"/>
    <property type="molecule type" value="Genomic_DNA"/>
</dbReference>
<evidence type="ECO:0000256" key="1">
    <source>
        <dbReference type="SAM" id="MobiDB-lite"/>
    </source>
</evidence>
<gene>
    <name evidence="2" type="ORF">VMCG_05338</name>
</gene>
<organism evidence="2 3">
    <name type="scientific">Cytospora schulzeri</name>
    <dbReference type="NCBI Taxonomy" id="448051"/>
    <lineage>
        <taxon>Eukaryota</taxon>
        <taxon>Fungi</taxon>
        <taxon>Dikarya</taxon>
        <taxon>Ascomycota</taxon>
        <taxon>Pezizomycotina</taxon>
        <taxon>Sordariomycetes</taxon>
        <taxon>Sordariomycetidae</taxon>
        <taxon>Diaporthales</taxon>
        <taxon>Cytosporaceae</taxon>
        <taxon>Cytospora</taxon>
    </lineage>
</organism>
<dbReference type="OrthoDB" id="3559235at2759"/>
<feature type="region of interest" description="Disordered" evidence="1">
    <location>
        <begin position="62"/>
        <end position="81"/>
    </location>
</feature>
<reference evidence="2 3" key="1">
    <citation type="submission" date="2015-09" db="EMBL/GenBank/DDBJ databases">
        <title>Host preference determinants of Valsa canker pathogens revealed by comparative genomics.</title>
        <authorList>
            <person name="Yin Z."/>
            <person name="Huang L."/>
        </authorList>
    </citation>
    <scope>NUCLEOTIDE SEQUENCE [LARGE SCALE GENOMIC DNA]</scope>
    <source>
        <strain evidence="2 3">03-1</strain>
    </source>
</reference>
<comment type="caution">
    <text evidence="2">The sequence shown here is derived from an EMBL/GenBank/DDBJ whole genome shotgun (WGS) entry which is preliminary data.</text>
</comment>
<protein>
    <submittedName>
        <fullName evidence="2">Uncharacterized protein</fullName>
    </submittedName>
</protein>
<name>A0A423WK06_9PEZI</name>
<keyword evidence="3" id="KW-1185">Reference proteome</keyword>
<dbReference type="AlphaFoldDB" id="A0A423WK06"/>
<proteinExistence type="predicted"/>
<evidence type="ECO:0000313" key="2">
    <source>
        <dbReference type="EMBL" id="ROW03729.1"/>
    </source>
</evidence>
<accession>A0A423WK06</accession>
<dbReference type="Proteomes" id="UP000283895">
    <property type="component" value="Unassembled WGS sequence"/>
</dbReference>